<evidence type="ECO:0000313" key="5">
    <source>
        <dbReference type="Proteomes" id="UP001259982"/>
    </source>
</evidence>
<evidence type="ECO:0000259" key="3">
    <source>
        <dbReference type="Pfam" id="PF23536"/>
    </source>
</evidence>
<proteinExistence type="predicted"/>
<evidence type="ECO:0000256" key="2">
    <source>
        <dbReference type="SAM" id="SignalP"/>
    </source>
</evidence>
<keyword evidence="5" id="KW-1185">Reference proteome</keyword>
<feature type="compositionally biased region" description="Polar residues" evidence="1">
    <location>
        <begin position="50"/>
        <end position="70"/>
    </location>
</feature>
<sequence length="308" mass="33896">MPRHSMLFYAALAASMLTAYPALAQEQSINIQGVELPGIPTQDLEPARQAESTASRRYTRQRSTYPDGFTQSQQYPLELDVDPGLNEIVSISRGYLNRIVTPFETPAIKTANNVQTHIESNIIYVATDDDRAIGLFIEPAEGGPAISLSLIPKSIPPREIRLRLPNTRFDGAVTTAKARRFETGSSYVSTIKKLLSATALGDVPPGYTLQKPSRQDAVDFYCPLENLGVELAQVLDGHAWRLAVNRVRNDTYQPIEIREADCLTPNVLAVAAYPSAIVQPGAEAELYIVRKRAPAASGRPERPYVFTE</sequence>
<evidence type="ECO:0000313" key="4">
    <source>
        <dbReference type="EMBL" id="MDT0618573.1"/>
    </source>
</evidence>
<feature type="signal peptide" evidence="2">
    <location>
        <begin position="1"/>
        <end position="24"/>
    </location>
</feature>
<protein>
    <submittedName>
        <fullName evidence="4">Type-F conjugative transfer system secretin TraK</fullName>
    </submittedName>
</protein>
<evidence type="ECO:0000256" key="1">
    <source>
        <dbReference type="SAM" id="MobiDB-lite"/>
    </source>
</evidence>
<gene>
    <name evidence="4" type="ORF">RM531_08785</name>
</gene>
<dbReference type="Proteomes" id="UP001259982">
    <property type="component" value="Unassembled WGS sequence"/>
</dbReference>
<feature type="chain" id="PRO_5046118027" evidence="2">
    <location>
        <begin position="25"/>
        <end position="308"/>
    </location>
</feature>
<dbReference type="RefSeq" id="WP_311658716.1">
    <property type="nucleotide sequence ID" value="NZ_JAVRHY010000006.1"/>
</dbReference>
<name>A0ABU3B8S6_9GAMM</name>
<comment type="caution">
    <text evidence="4">The sequence shown here is derived from an EMBL/GenBank/DDBJ whole genome shotgun (WGS) entry which is preliminary data.</text>
</comment>
<accession>A0ABU3B8S6</accession>
<feature type="region of interest" description="Disordered" evidence="1">
    <location>
        <begin position="40"/>
        <end position="70"/>
    </location>
</feature>
<dbReference type="EMBL" id="JAVRHY010000006">
    <property type="protein sequence ID" value="MDT0618573.1"/>
    <property type="molecule type" value="Genomic_DNA"/>
</dbReference>
<dbReference type="Pfam" id="PF23536">
    <property type="entry name" value="TraK_C"/>
    <property type="match status" value="1"/>
</dbReference>
<feature type="domain" description="TraK C-terminal" evidence="3">
    <location>
        <begin position="182"/>
        <end position="290"/>
    </location>
</feature>
<reference evidence="4 5" key="1">
    <citation type="submission" date="2023-09" db="EMBL/GenBank/DDBJ databases">
        <authorList>
            <person name="Rey-Velasco X."/>
        </authorList>
    </citation>
    <scope>NUCLEOTIDE SEQUENCE [LARGE SCALE GENOMIC DNA]</scope>
    <source>
        <strain evidence="4 5">P385</strain>
    </source>
</reference>
<dbReference type="InterPro" id="IPR055397">
    <property type="entry name" value="TraK_C"/>
</dbReference>
<keyword evidence="2" id="KW-0732">Signal</keyword>
<organism evidence="4 5">
    <name type="scientific">Spectribacter acetivorans</name>
    <dbReference type="NCBI Taxonomy" id="3075603"/>
    <lineage>
        <taxon>Bacteria</taxon>
        <taxon>Pseudomonadati</taxon>
        <taxon>Pseudomonadota</taxon>
        <taxon>Gammaproteobacteria</taxon>
        <taxon>Salinisphaerales</taxon>
        <taxon>Salinisphaeraceae</taxon>
        <taxon>Spectribacter</taxon>
    </lineage>
</organism>